<sequence>MASLKSILGEAVSAGHIGAEQAGPLESFLSGRGVTVLGAVVQPSAIGGGLEGDASVVAEDAAFETEAPRFIRGFHDILITIGLIVALVGASGLGSAFLALPLTLVLAEILVRRQRLALPAVALTIAFVISVMTIMQTVTEDLVSPEASKAFFVLVYLSPYPLLLGLFHWRYRVPLSLALAIFSLVGLAAALILAGLSEFLDVVDLMATHRSLAVSILLVMAIGLFAIAMAFDLRDPERRTRRSDVAFWLHLVTAPSLLWTMLALVFLNAIDGLSFYPEQPDAGQAALVIAIVACFMMIGVIIDRRAFVTSGLLSLGYAIYNIFRSADLALDSYVFVTLILVGVLVLTIGVGWAYIRRAIFTLLPEPLKTKLPPLR</sequence>
<feature type="transmembrane region" description="Helical" evidence="1">
    <location>
        <begin position="245"/>
        <end position="270"/>
    </location>
</feature>
<dbReference type="AlphaFoldDB" id="A0AAJ1BW19"/>
<dbReference type="RefSeq" id="WP_250915827.1">
    <property type="nucleotide sequence ID" value="NZ_JAMXLX010000002.1"/>
</dbReference>
<gene>
    <name evidence="2" type="ORF">NBH21_08965</name>
</gene>
<evidence type="ECO:0000313" key="3">
    <source>
        <dbReference type="Proteomes" id="UP001155380"/>
    </source>
</evidence>
<dbReference type="Proteomes" id="UP001155380">
    <property type="component" value="Unassembled WGS sequence"/>
</dbReference>
<evidence type="ECO:0000256" key="1">
    <source>
        <dbReference type="SAM" id="Phobius"/>
    </source>
</evidence>
<accession>A0AAJ1BW19</accession>
<feature type="transmembrane region" description="Helical" evidence="1">
    <location>
        <begin position="212"/>
        <end position="233"/>
    </location>
</feature>
<reference evidence="2" key="1">
    <citation type="submission" date="2022-06" db="EMBL/GenBank/DDBJ databases">
        <authorList>
            <person name="Sun Q."/>
        </authorList>
    </citation>
    <scope>NUCLEOTIDE SEQUENCE</scope>
    <source>
        <strain evidence="2">S101</strain>
    </source>
</reference>
<comment type="caution">
    <text evidence="2">The sequence shown here is derived from an EMBL/GenBank/DDBJ whole genome shotgun (WGS) entry which is preliminary data.</text>
</comment>
<protein>
    <submittedName>
        <fullName evidence="2">Uncharacterized protein</fullName>
    </submittedName>
</protein>
<feature type="transmembrane region" description="Helical" evidence="1">
    <location>
        <begin position="176"/>
        <end position="200"/>
    </location>
</feature>
<feature type="transmembrane region" description="Helical" evidence="1">
    <location>
        <begin position="335"/>
        <end position="355"/>
    </location>
</feature>
<keyword evidence="1" id="KW-0472">Membrane</keyword>
<keyword evidence="1" id="KW-1133">Transmembrane helix</keyword>
<dbReference type="EMBL" id="JAMXLX010000002">
    <property type="protein sequence ID" value="MCO5956897.1"/>
    <property type="molecule type" value="Genomic_DNA"/>
</dbReference>
<evidence type="ECO:0000313" key="2">
    <source>
        <dbReference type="EMBL" id="MCO5956897.1"/>
    </source>
</evidence>
<feature type="transmembrane region" description="Helical" evidence="1">
    <location>
        <begin position="306"/>
        <end position="323"/>
    </location>
</feature>
<organism evidence="2 3">
    <name type="scientific">Ciceribacter sichuanensis</name>
    <dbReference type="NCBI Taxonomy" id="2949647"/>
    <lineage>
        <taxon>Bacteria</taxon>
        <taxon>Pseudomonadati</taxon>
        <taxon>Pseudomonadota</taxon>
        <taxon>Alphaproteobacteria</taxon>
        <taxon>Hyphomicrobiales</taxon>
        <taxon>Rhizobiaceae</taxon>
        <taxon>Ciceribacter</taxon>
    </lineage>
</organism>
<feature type="transmembrane region" description="Helical" evidence="1">
    <location>
        <begin position="116"/>
        <end position="138"/>
    </location>
</feature>
<feature type="transmembrane region" description="Helical" evidence="1">
    <location>
        <begin position="77"/>
        <end position="104"/>
    </location>
</feature>
<keyword evidence="1" id="KW-0812">Transmembrane</keyword>
<proteinExistence type="predicted"/>
<feature type="transmembrane region" description="Helical" evidence="1">
    <location>
        <begin position="282"/>
        <end position="301"/>
    </location>
</feature>
<feature type="transmembrane region" description="Helical" evidence="1">
    <location>
        <begin position="150"/>
        <end position="169"/>
    </location>
</feature>
<name>A0AAJ1BW19_9HYPH</name>